<evidence type="ECO:0000313" key="2">
    <source>
        <dbReference type="EMBL" id="MEB3513799.1"/>
    </source>
</evidence>
<evidence type="ECO:0000313" key="3">
    <source>
        <dbReference type="Proteomes" id="UP001348098"/>
    </source>
</evidence>
<evidence type="ECO:0000256" key="1">
    <source>
        <dbReference type="SAM" id="Phobius"/>
    </source>
</evidence>
<dbReference type="EMBL" id="JAYKYQ010000013">
    <property type="protein sequence ID" value="MEB3513799.1"/>
    <property type="molecule type" value="Genomic_DNA"/>
</dbReference>
<dbReference type="Proteomes" id="UP001348098">
    <property type="component" value="Unassembled WGS sequence"/>
</dbReference>
<sequence length="440" mass="46510">MRVNWQTYFDAGKQCHDLAAELRRTDKPLHDAVKGDCAGMAGDAPGCKQWGEAYDRYARDTMQTCTHLSDALTNFGNVLYANGYKYAIADNAKPQRPTLHQVSEYQVTIPTSVRDNGDGVKHNGGVEEFFNELTAKIVSTFGKLPNGDVDKLSKAADTWKTFANHATITGAAAKISGIAALFDDMDAAENRAKIQEHFGTLKSSAELLATASLNVAAPVADYHSSTVEVGEGIKTAMTTFSWAVGLLVTGAIVGAIFSFGGSLAVAGGGVALAVEDTIATIRGLYTTKRLFQILKITLAASVAVGVVDAFGQVPDVTATLTKLAAIIAMKVLIDDNSPTATPALGGDDPITQEIAKKIADHANGRAAQGDGSHYVSGVGAAELPEYVRKVLDGEVPTEVKHLPRGRTAYWDPEKGAVVIEDGDGGTVFTPKDGREYFDGL</sequence>
<evidence type="ECO:0008006" key="4">
    <source>
        <dbReference type="Google" id="ProtNLM"/>
    </source>
</evidence>
<keyword evidence="3" id="KW-1185">Reference proteome</keyword>
<accession>A0ABU6B274</accession>
<feature type="transmembrane region" description="Helical" evidence="1">
    <location>
        <begin position="240"/>
        <end position="259"/>
    </location>
</feature>
<keyword evidence="1" id="KW-0812">Transmembrane</keyword>
<protein>
    <recommendedName>
        <fullName evidence="4">WXG100 family type VII secretion target</fullName>
    </recommendedName>
</protein>
<proteinExistence type="predicted"/>
<gene>
    <name evidence="2" type="ORF">U3653_27550</name>
</gene>
<keyword evidence="1" id="KW-1133">Transmembrane helix</keyword>
<keyword evidence="1" id="KW-0472">Membrane</keyword>
<organism evidence="2 3">
    <name type="scientific">Nocardia implantans</name>
    <dbReference type="NCBI Taxonomy" id="3108168"/>
    <lineage>
        <taxon>Bacteria</taxon>
        <taxon>Bacillati</taxon>
        <taxon>Actinomycetota</taxon>
        <taxon>Actinomycetes</taxon>
        <taxon>Mycobacteriales</taxon>
        <taxon>Nocardiaceae</taxon>
        <taxon>Nocardia</taxon>
    </lineage>
</organism>
<name>A0ABU6B274_9NOCA</name>
<comment type="caution">
    <text evidence="2">The sequence shown here is derived from an EMBL/GenBank/DDBJ whole genome shotgun (WGS) entry which is preliminary data.</text>
</comment>
<dbReference type="RefSeq" id="WP_195082095.1">
    <property type="nucleotide sequence ID" value="NZ_JAYESH010000009.1"/>
</dbReference>
<reference evidence="2 3" key="1">
    <citation type="submission" date="2023-12" db="EMBL/GenBank/DDBJ databases">
        <title>novel species in genus Nocarida.</title>
        <authorList>
            <person name="Li Z."/>
        </authorList>
    </citation>
    <scope>NUCLEOTIDE SEQUENCE [LARGE SCALE GENOMIC DNA]</scope>
    <source>
        <strain evidence="2 3">CDC186</strain>
    </source>
</reference>